<proteinExistence type="predicted"/>
<keyword evidence="2" id="KW-1185">Reference proteome</keyword>
<protein>
    <submittedName>
        <fullName evidence="1">Uncharacterized protein</fullName>
    </submittedName>
</protein>
<evidence type="ECO:0000313" key="1">
    <source>
        <dbReference type="EMBL" id="MEQ2186139.1"/>
    </source>
</evidence>
<accession>A0ABV0PRL8</accession>
<sequence>MVKIQTQRGFILMMNVTLISAVKKKDEKRKKRSLQTISVSGIATHYLVSQVFCINQFFYSHLTLTYKSFRHRKAAKFMKLTSGSQKKQFTEAQFVPISFNKVKNKNNTI</sequence>
<comment type="caution">
    <text evidence="1">The sequence shown here is derived from an EMBL/GenBank/DDBJ whole genome shotgun (WGS) entry which is preliminary data.</text>
</comment>
<gene>
    <name evidence="1" type="ORF">GOODEAATRI_025532</name>
</gene>
<dbReference type="EMBL" id="JAHRIO010082978">
    <property type="protein sequence ID" value="MEQ2186139.1"/>
    <property type="molecule type" value="Genomic_DNA"/>
</dbReference>
<evidence type="ECO:0000313" key="2">
    <source>
        <dbReference type="Proteomes" id="UP001476798"/>
    </source>
</evidence>
<organism evidence="1 2">
    <name type="scientific">Goodea atripinnis</name>
    <dbReference type="NCBI Taxonomy" id="208336"/>
    <lineage>
        <taxon>Eukaryota</taxon>
        <taxon>Metazoa</taxon>
        <taxon>Chordata</taxon>
        <taxon>Craniata</taxon>
        <taxon>Vertebrata</taxon>
        <taxon>Euteleostomi</taxon>
        <taxon>Actinopterygii</taxon>
        <taxon>Neopterygii</taxon>
        <taxon>Teleostei</taxon>
        <taxon>Neoteleostei</taxon>
        <taxon>Acanthomorphata</taxon>
        <taxon>Ovalentaria</taxon>
        <taxon>Atherinomorphae</taxon>
        <taxon>Cyprinodontiformes</taxon>
        <taxon>Goodeidae</taxon>
        <taxon>Goodea</taxon>
    </lineage>
</organism>
<dbReference type="Proteomes" id="UP001476798">
    <property type="component" value="Unassembled WGS sequence"/>
</dbReference>
<reference evidence="1 2" key="1">
    <citation type="submission" date="2021-06" db="EMBL/GenBank/DDBJ databases">
        <authorList>
            <person name="Palmer J.M."/>
        </authorList>
    </citation>
    <scope>NUCLEOTIDE SEQUENCE [LARGE SCALE GENOMIC DNA]</scope>
    <source>
        <strain evidence="1 2">GA_2019</strain>
        <tissue evidence="1">Muscle</tissue>
    </source>
</reference>
<name>A0ABV0PRL8_9TELE</name>